<dbReference type="SMART" id="SM00044">
    <property type="entry name" value="CYCc"/>
    <property type="match status" value="1"/>
</dbReference>
<sequence>MRESKSVKKSKFQELKDRVYYRHRHISDDEVILLRAAEIDAEMFVAAMRIIVSLGVLAAIIFAIDDVQQIGEDYLGRQVKIAIVSCLSYLIVGIVSILIIKINAFKFWMSWVAVTADCAFLFLNGWFSLINSMISGDFIFAMPLVWLAPLVLAFGALRFNPLLQTYVTLLLVSGLSILVSWEPDVLAIDINDRIALAFGAPPNSLRIVLTALLGTMLVVAVQRARWLLRQSIIEAKQKANLFRYLPAQVVETLAEGRLSKLREGQLRDMTILFVDLRGFTKWSEMQDPKTISIFLSEFREIIQHASEETDAIIDKFIGDGALLLFDGASTAQRAIMCSRLISMNVRMWARDQAKKYRYSVKVGIGIHHGRVFAGVVGSDTRLEFTALGDAVNTAARLEQLTKEANMEIIASHAVMQAAGSSEESKHWIRLTPVHLHGRQNPLLIYGYKHP</sequence>
<evidence type="ECO:0000313" key="3">
    <source>
        <dbReference type="EMBL" id="SFU14546.1"/>
    </source>
</evidence>
<dbReference type="EMBL" id="FPBD01000010">
    <property type="protein sequence ID" value="SFU14546.1"/>
    <property type="molecule type" value="Genomic_DNA"/>
</dbReference>
<feature type="transmembrane region" description="Helical" evidence="1">
    <location>
        <begin position="107"/>
        <end position="127"/>
    </location>
</feature>
<dbReference type="AlphaFoldDB" id="A0A1I7DSH3"/>
<feature type="transmembrane region" description="Helical" evidence="1">
    <location>
        <begin position="43"/>
        <end position="64"/>
    </location>
</feature>
<keyword evidence="1" id="KW-1133">Transmembrane helix</keyword>
<feature type="transmembrane region" description="Helical" evidence="1">
    <location>
        <begin position="166"/>
        <end position="183"/>
    </location>
</feature>
<dbReference type="InterPro" id="IPR001054">
    <property type="entry name" value="A/G_cyclase"/>
</dbReference>
<organism evidence="3 4">
    <name type="scientific">Pseudovibrio denitrificans</name>
    <dbReference type="NCBI Taxonomy" id="258256"/>
    <lineage>
        <taxon>Bacteria</taxon>
        <taxon>Pseudomonadati</taxon>
        <taxon>Pseudomonadota</taxon>
        <taxon>Alphaproteobacteria</taxon>
        <taxon>Hyphomicrobiales</taxon>
        <taxon>Stappiaceae</taxon>
        <taxon>Pseudovibrio</taxon>
    </lineage>
</organism>
<proteinExistence type="predicted"/>
<gene>
    <name evidence="3" type="ORF">SAMN05444141_11013</name>
</gene>
<evidence type="ECO:0000259" key="2">
    <source>
        <dbReference type="PROSITE" id="PS50125"/>
    </source>
</evidence>
<name>A0A1I7DSH3_9HYPH</name>
<feature type="transmembrane region" description="Helical" evidence="1">
    <location>
        <begin position="203"/>
        <end position="221"/>
    </location>
</feature>
<feature type="transmembrane region" description="Helical" evidence="1">
    <location>
        <begin position="139"/>
        <end position="159"/>
    </location>
</feature>
<accession>A0A1I7DSH3</accession>
<reference evidence="4" key="1">
    <citation type="submission" date="2016-10" db="EMBL/GenBank/DDBJ databases">
        <authorList>
            <person name="Varghese N."/>
            <person name="Submissions S."/>
        </authorList>
    </citation>
    <scope>NUCLEOTIDE SEQUENCE [LARGE SCALE GENOMIC DNA]</scope>
    <source>
        <strain evidence="4">DSM 17465</strain>
    </source>
</reference>
<dbReference type="InterPro" id="IPR029787">
    <property type="entry name" value="Nucleotide_cyclase"/>
</dbReference>
<feature type="domain" description="Guanylate cyclase" evidence="2">
    <location>
        <begin position="270"/>
        <end position="398"/>
    </location>
</feature>
<dbReference type="Gene3D" id="3.30.70.1230">
    <property type="entry name" value="Nucleotide cyclase"/>
    <property type="match status" value="1"/>
</dbReference>
<keyword evidence="1" id="KW-0812">Transmembrane</keyword>
<dbReference type="PANTHER" id="PTHR43081:SF1">
    <property type="entry name" value="ADENYLATE CYCLASE, TERMINAL-DIFFERENTIATION SPECIFIC"/>
    <property type="match status" value="1"/>
</dbReference>
<dbReference type="RefSeq" id="WP_054784147.1">
    <property type="nucleotide sequence ID" value="NZ_FPBD01000010.1"/>
</dbReference>
<dbReference type="PROSITE" id="PS50125">
    <property type="entry name" value="GUANYLATE_CYCLASE_2"/>
    <property type="match status" value="1"/>
</dbReference>
<dbReference type="PANTHER" id="PTHR43081">
    <property type="entry name" value="ADENYLATE CYCLASE, TERMINAL-DIFFERENTIATION SPECIFIC-RELATED"/>
    <property type="match status" value="1"/>
</dbReference>
<dbReference type="SUPFAM" id="SSF55073">
    <property type="entry name" value="Nucleotide cyclase"/>
    <property type="match status" value="1"/>
</dbReference>
<dbReference type="Proteomes" id="UP000183371">
    <property type="component" value="Unassembled WGS sequence"/>
</dbReference>
<dbReference type="CDD" id="cd07302">
    <property type="entry name" value="CHD"/>
    <property type="match status" value="1"/>
</dbReference>
<keyword evidence="1" id="KW-0472">Membrane</keyword>
<dbReference type="GO" id="GO:0004016">
    <property type="term" value="F:adenylate cyclase activity"/>
    <property type="evidence" value="ECO:0007669"/>
    <property type="project" value="UniProtKB-ARBA"/>
</dbReference>
<dbReference type="Pfam" id="PF00211">
    <property type="entry name" value="Guanylate_cyc"/>
    <property type="match status" value="1"/>
</dbReference>
<protein>
    <submittedName>
        <fullName evidence="3">Adenylate cyclase</fullName>
    </submittedName>
</protein>
<dbReference type="GO" id="GO:0009190">
    <property type="term" value="P:cyclic nucleotide biosynthetic process"/>
    <property type="evidence" value="ECO:0007669"/>
    <property type="project" value="InterPro"/>
</dbReference>
<dbReference type="GO" id="GO:0035556">
    <property type="term" value="P:intracellular signal transduction"/>
    <property type="evidence" value="ECO:0007669"/>
    <property type="project" value="InterPro"/>
</dbReference>
<evidence type="ECO:0000256" key="1">
    <source>
        <dbReference type="SAM" id="Phobius"/>
    </source>
</evidence>
<keyword evidence="4" id="KW-1185">Reference proteome</keyword>
<feature type="transmembrane region" description="Helical" evidence="1">
    <location>
        <begin position="79"/>
        <end position="100"/>
    </location>
</feature>
<dbReference type="InterPro" id="IPR050697">
    <property type="entry name" value="Adenylyl/Guanylyl_Cyclase_3/4"/>
</dbReference>
<evidence type="ECO:0000313" key="4">
    <source>
        <dbReference type="Proteomes" id="UP000183371"/>
    </source>
</evidence>